<proteinExistence type="inferred from homology"/>
<name>A0ABU0IL37_9HYPH</name>
<dbReference type="EC" id="6.3.5.4" evidence="3"/>
<dbReference type="InterPro" id="IPR017932">
    <property type="entry name" value="GATase_2_dom"/>
</dbReference>
<dbReference type="Gene3D" id="3.60.20.10">
    <property type="entry name" value="Glutamine Phosphoribosylpyrophosphate, subunit 1, domain 1"/>
    <property type="match status" value="1"/>
</dbReference>
<dbReference type="Pfam" id="PF00733">
    <property type="entry name" value="Asn_synthase"/>
    <property type="match status" value="1"/>
</dbReference>
<keyword evidence="6" id="KW-0315">Glutamine amidotransferase</keyword>
<evidence type="ECO:0000256" key="7">
    <source>
        <dbReference type="ARBA" id="ARBA00048741"/>
    </source>
</evidence>
<dbReference type="InterPro" id="IPR014729">
    <property type="entry name" value="Rossmann-like_a/b/a_fold"/>
</dbReference>
<dbReference type="CDD" id="cd00712">
    <property type="entry name" value="AsnB"/>
    <property type="match status" value="1"/>
</dbReference>
<dbReference type="InterPro" id="IPR001962">
    <property type="entry name" value="Asn_synthase"/>
</dbReference>
<dbReference type="NCBIfam" id="TIGR01536">
    <property type="entry name" value="asn_synth_AEB"/>
    <property type="match status" value="1"/>
</dbReference>
<gene>
    <name evidence="9" type="ORF">QO005_004723</name>
</gene>
<dbReference type="EMBL" id="JAUSWH010000030">
    <property type="protein sequence ID" value="MDQ0458362.1"/>
    <property type="molecule type" value="Genomic_DNA"/>
</dbReference>
<dbReference type="PROSITE" id="PS51278">
    <property type="entry name" value="GATASE_TYPE_2"/>
    <property type="match status" value="1"/>
</dbReference>
<evidence type="ECO:0000256" key="5">
    <source>
        <dbReference type="ARBA" id="ARBA00022840"/>
    </source>
</evidence>
<keyword evidence="9" id="KW-0436">Ligase</keyword>
<dbReference type="Gene3D" id="3.40.50.620">
    <property type="entry name" value="HUPs"/>
    <property type="match status" value="1"/>
</dbReference>
<reference evidence="9 10" key="1">
    <citation type="submission" date="2023-07" db="EMBL/GenBank/DDBJ databases">
        <title>Genomic Encyclopedia of Type Strains, Phase IV (KMG-IV): sequencing the most valuable type-strain genomes for metagenomic binning, comparative biology and taxonomic classification.</title>
        <authorList>
            <person name="Goeker M."/>
        </authorList>
    </citation>
    <scope>NUCLEOTIDE SEQUENCE [LARGE SCALE GENOMIC DNA]</scope>
    <source>
        <strain evidence="9 10">DSM 100301</strain>
    </source>
</reference>
<dbReference type="InterPro" id="IPR029055">
    <property type="entry name" value="Ntn_hydrolases_N"/>
</dbReference>
<dbReference type="InterPro" id="IPR033738">
    <property type="entry name" value="AsnB_N"/>
</dbReference>
<evidence type="ECO:0000256" key="6">
    <source>
        <dbReference type="ARBA" id="ARBA00022962"/>
    </source>
</evidence>
<evidence type="ECO:0000259" key="8">
    <source>
        <dbReference type="PROSITE" id="PS51278"/>
    </source>
</evidence>
<evidence type="ECO:0000256" key="4">
    <source>
        <dbReference type="ARBA" id="ARBA00022741"/>
    </source>
</evidence>
<evidence type="ECO:0000313" key="9">
    <source>
        <dbReference type="EMBL" id="MDQ0458362.1"/>
    </source>
</evidence>
<keyword evidence="4" id="KW-0547">Nucleotide-binding</keyword>
<dbReference type="GO" id="GO:0004066">
    <property type="term" value="F:asparagine synthase (glutamine-hydrolyzing) activity"/>
    <property type="evidence" value="ECO:0007669"/>
    <property type="project" value="UniProtKB-EC"/>
</dbReference>
<dbReference type="SUPFAM" id="SSF52402">
    <property type="entry name" value="Adenine nucleotide alpha hydrolases-like"/>
    <property type="match status" value="1"/>
</dbReference>
<dbReference type="PANTHER" id="PTHR43284:SF1">
    <property type="entry name" value="ASPARAGINE SYNTHETASE"/>
    <property type="match status" value="1"/>
</dbReference>
<keyword evidence="10" id="KW-1185">Reference proteome</keyword>
<dbReference type="Proteomes" id="UP001235269">
    <property type="component" value="Unassembled WGS sequence"/>
</dbReference>
<dbReference type="PANTHER" id="PTHR43284">
    <property type="entry name" value="ASPARAGINE SYNTHETASE (GLUTAMINE-HYDROLYZING)"/>
    <property type="match status" value="1"/>
</dbReference>
<dbReference type="Pfam" id="PF13537">
    <property type="entry name" value="GATase_7"/>
    <property type="match status" value="1"/>
</dbReference>
<dbReference type="InterPro" id="IPR006426">
    <property type="entry name" value="Asn_synth_AEB"/>
</dbReference>
<dbReference type="PIRSF" id="PIRSF001589">
    <property type="entry name" value="Asn_synthetase_glu-h"/>
    <property type="match status" value="1"/>
</dbReference>
<evidence type="ECO:0000313" key="10">
    <source>
        <dbReference type="Proteomes" id="UP001235269"/>
    </source>
</evidence>
<evidence type="ECO:0000256" key="3">
    <source>
        <dbReference type="ARBA" id="ARBA00012737"/>
    </source>
</evidence>
<comment type="catalytic activity">
    <reaction evidence="7">
        <text>L-aspartate + L-glutamine + ATP + H2O = L-asparagine + L-glutamate + AMP + diphosphate + H(+)</text>
        <dbReference type="Rhea" id="RHEA:12228"/>
        <dbReference type="ChEBI" id="CHEBI:15377"/>
        <dbReference type="ChEBI" id="CHEBI:15378"/>
        <dbReference type="ChEBI" id="CHEBI:29985"/>
        <dbReference type="ChEBI" id="CHEBI:29991"/>
        <dbReference type="ChEBI" id="CHEBI:30616"/>
        <dbReference type="ChEBI" id="CHEBI:33019"/>
        <dbReference type="ChEBI" id="CHEBI:58048"/>
        <dbReference type="ChEBI" id="CHEBI:58359"/>
        <dbReference type="ChEBI" id="CHEBI:456215"/>
        <dbReference type="EC" id="6.3.5.4"/>
    </reaction>
</comment>
<evidence type="ECO:0000256" key="2">
    <source>
        <dbReference type="ARBA" id="ARBA00005752"/>
    </source>
</evidence>
<comment type="caution">
    <text evidence="9">The sequence shown here is derived from an EMBL/GenBank/DDBJ whole genome shotgun (WGS) entry which is preliminary data.</text>
</comment>
<dbReference type="SUPFAM" id="SSF56235">
    <property type="entry name" value="N-terminal nucleophile aminohydrolases (Ntn hydrolases)"/>
    <property type="match status" value="1"/>
</dbReference>
<comment type="pathway">
    <text evidence="1">Amino-acid biosynthesis; L-asparagine biosynthesis; L-asparagine from L-aspartate (L-Gln route): step 1/1.</text>
</comment>
<comment type="similarity">
    <text evidence="2">Belongs to the asparagine synthetase family.</text>
</comment>
<sequence>MIYNGEIYNFCELRRDIGDRWQWRTSGDTEVLLAAWALWGPDCLDRLVGMFAFAVYDAVDRALFMVRDRFGIKPLYHLATASGQVFASEIPPILQFQDVVRADEGTIRTYLEAGLYDHSDRTFFRGVHALEAGTFMRVDLRAGSAETRRWYRFADCIPDLAGANADELTNETERLLLQAVSSHLIADVQTGLNVSGGVDSSMLVRSAIGELGHAHLFTQDYEGYSELPWVLEVADGGTLHVAQLDLTAITGYLPFTVSSQAEPFGGVPVCGYNLLYELAVQHNVTVLLDGNGIDETFLGYKRYHLLYAQSAVDPAIREQRASDFAEFWGQRPLSVSSTASIDGSSGLRPETISQQLISAEPAEMIPDFSFEDPIRQAAAIDLLHTKVPRSLRFNDRLSMAHSRELRVPFLDHRLAEFAFGIPTHHLLTKFGSKALFRSIVARRAPRSVAYAPKRSVQSPQREWLAGAWRTMIEDILSSESFADRGWVDPDLARRAYARYLDGEQENSFFIWQWLSLELWARRYLD</sequence>
<accession>A0ABU0IL37</accession>
<organism evidence="9 10">
    <name type="scientific">Rhizobium paknamense</name>
    <dbReference type="NCBI Taxonomy" id="1206817"/>
    <lineage>
        <taxon>Bacteria</taxon>
        <taxon>Pseudomonadati</taxon>
        <taxon>Pseudomonadota</taxon>
        <taxon>Alphaproteobacteria</taxon>
        <taxon>Hyphomicrobiales</taxon>
        <taxon>Rhizobiaceae</taxon>
        <taxon>Rhizobium/Agrobacterium group</taxon>
        <taxon>Rhizobium</taxon>
    </lineage>
</organism>
<protein>
    <recommendedName>
        <fullName evidence="3">asparagine synthase (glutamine-hydrolyzing)</fullName>
        <ecNumber evidence="3">6.3.5.4</ecNumber>
    </recommendedName>
</protein>
<keyword evidence="5" id="KW-0067">ATP-binding</keyword>
<feature type="domain" description="Glutamine amidotransferase type-2" evidence="8">
    <location>
        <begin position="1"/>
        <end position="141"/>
    </location>
</feature>
<dbReference type="InterPro" id="IPR051786">
    <property type="entry name" value="ASN_synthetase/amidase"/>
</dbReference>
<evidence type="ECO:0000256" key="1">
    <source>
        <dbReference type="ARBA" id="ARBA00005187"/>
    </source>
</evidence>
<dbReference type="CDD" id="cd01991">
    <property type="entry name" value="Asn_synthase_B_C"/>
    <property type="match status" value="1"/>
</dbReference>